<evidence type="ECO:0000313" key="3">
    <source>
        <dbReference type="Proteomes" id="UP000578819"/>
    </source>
</evidence>
<feature type="domain" description="SnoaL-like" evidence="1">
    <location>
        <begin position="8"/>
        <end position="111"/>
    </location>
</feature>
<accession>A0A7W7WR74</accession>
<dbReference type="InterPro" id="IPR037401">
    <property type="entry name" value="SnoaL-like"/>
</dbReference>
<evidence type="ECO:0000259" key="1">
    <source>
        <dbReference type="Pfam" id="PF12680"/>
    </source>
</evidence>
<reference evidence="2 3" key="1">
    <citation type="submission" date="2020-08" db="EMBL/GenBank/DDBJ databases">
        <title>Sequencing the genomes of 1000 actinobacteria strains.</title>
        <authorList>
            <person name="Klenk H.-P."/>
        </authorList>
    </citation>
    <scope>NUCLEOTIDE SEQUENCE [LARGE SCALE GENOMIC DNA]</scope>
    <source>
        <strain evidence="2 3">DSM 45886</strain>
    </source>
</reference>
<dbReference type="EMBL" id="JACHJW010000001">
    <property type="protein sequence ID" value="MBB4960800.1"/>
    <property type="molecule type" value="Genomic_DNA"/>
</dbReference>
<comment type="caution">
    <text evidence="2">The sequence shown here is derived from an EMBL/GenBank/DDBJ whole genome shotgun (WGS) entry which is preliminary data.</text>
</comment>
<dbReference type="Pfam" id="PF12680">
    <property type="entry name" value="SnoaL_2"/>
    <property type="match status" value="1"/>
</dbReference>
<protein>
    <submittedName>
        <fullName evidence="2">Ketosteroid isomerase-like protein</fullName>
    </submittedName>
</protein>
<dbReference type="Proteomes" id="UP000578819">
    <property type="component" value="Unassembled WGS sequence"/>
</dbReference>
<dbReference type="InterPro" id="IPR032710">
    <property type="entry name" value="NTF2-like_dom_sf"/>
</dbReference>
<dbReference type="GO" id="GO:0016853">
    <property type="term" value="F:isomerase activity"/>
    <property type="evidence" value="ECO:0007669"/>
    <property type="project" value="UniProtKB-KW"/>
</dbReference>
<keyword evidence="3" id="KW-1185">Reference proteome</keyword>
<evidence type="ECO:0000313" key="2">
    <source>
        <dbReference type="EMBL" id="MBB4960800.1"/>
    </source>
</evidence>
<sequence>MAEYNELVERYLAVWNEGDEQARAAAIAALWTENATYTDPMAEVAGHAGIAAVISGVQGMFPGHVFQVHGPVDGHHNVVRFGWELVPAAGGESLVIGFDVAVLAEDGRIRAVHGFLDKVPAAV</sequence>
<name>A0A7W7WR74_9ACTN</name>
<gene>
    <name evidence="2" type="ORF">FHR38_004533</name>
</gene>
<dbReference type="AlphaFoldDB" id="A0A7W7WR74"/>
<dbReference type="RefSeq" id="WP_184536517.1">
    <property type="nucleotide sequence ID" value="NZ_JACHJW010000001.1"/>
</dbReference>
<dbReference type="Gene3D" id="3.10.450.50">
    <property type="match status" value="1"/>
</dbReference>
<dbReference type="SUPFAM" id="SSF54427">
    <property type="entry name" value="NTF2-like"/>
    <property type="match status" value="1"/>
</dbReference>
<proteinExistence type="predicted"/>
<organism evidence="2 3">
    <name type="scientific">Micromonospora polyrhachis</name>
    <dbReference type="NCBI Taxonomy" id="1282883"/>
    <lineage>
        <taxon>Bacteria</taxon>
        <taxon>Bacillati</taxon>
        <taxon>Actinomycetota</taxon>
        <taxon>Actinomycetes</taxon>
        <taxon>Micromonosporales</taxon>
        <taxon>Micromonosporaceae</taxon>
        <taxon>Micromonospora</taxon>
    </lineage>
</organism>
<keyword evidence="2" id="KW-0413">Isomerase</keyword>